<accession>A0A1B2I069</accession>
<dbReference type="Pfam" id="PF02566">
    <property type="entry name" value="OsmC"/>
    <property type="match status" value="1"/>
</dbReference>
<organism evidence="2 3">
    <name type="scientific">Lentzea guizhouensis</name>
    <dbReference type="NCBI Taxonomy" id="1586287"/>
    <lineage>
        <taxon>Bacteria</taxon>
        <taxon>Bacillati</taxon>
        <taxon>Actinomycetota</taxon>
        <taxon>Actinomycetes</taxon>
        <taxon>Pseudonocardiales</taxon>
        <taxon>Pseudonocardiaceae</taxon>
        <taxon>Lentzea</taxon>
    </lineage>
</organism>
<dbReference type="Proteomes" id="UP000093053">
    <property type="component" value="Chromosome"/>
</dbReference>
<dbReference type="PANTHER" id="PTHR33797:SF2">
    <property type="entry name" value="ORGANIC HYDROPEROXIDE RESISTANCE PROTEIN-LIKE"/>
    <property type="match status" value="1"/>
</dbReference>
<dbReference type="EMBL" id="CP016793">
    <property type="protein sequence ID" value="ANZ43343.1"/>
    <property type="molecule type" value="Genomic_DNA"/>
</dbReference>
<dbReference type="InterPro" id="IPR015946">
    <property type="entry name" value="KH_dom-like_a/b"/>
</dbReference>
<name>A0A1B2I069_9PSEU</name>
<dbReference type="InterPro" id="IPR019953">
    <property type="entry name" value="OHR"/>
</dbReference>
<dbReference type="SUPFAM" id="SSF82784">
    <property type="entry name" value="OsmC-like"/>
    <property type="match status" value="1"/>
</dbReference>
<evidence type="ECO:0000313" key="2">
    <source>
        <dbReference type="EMBL" id="ANZ43343.1"/>
    </source>
</evidence>
<dbReference type="AlphaFoldDB" id="A0A1B2I069"/>
<dbReference type="GO" id="GO:0006979">
    <property type="term" value="P:response to oxidative stress"/>
    <property type="evidence" value="ECO:0007669"/>
    <property type="project" value="InterPro"/>
</dbReference>
<dbReference type="KEGG" id="led:BBK82_37350"/>
<evidence type="ECO:0000313" key="3">
    <source>
        <dbReference type="Proteomes" id="UP000093053"/>
    </source>
</evidence>
<evidence type="ECO:0000256" key="1">
    <source>
        <dbReference type="ARBA" id="ARBA00007378"/>
    </source>
</evidence>
<dbReference type="InterPro" id="IPR036102">
    <property type="entry name" value="OsmC/Ohrsf"/>
</dbReference>
<evidence type="ECO:0008006" key="4">
    <source>
        <dbReference type="Google" id="ProtNLM"/>
    </source>
</evidence>
<keyword evidence="3" id="KW-1185">Reference proteome</keyword>
<proteinExistence type="inferred from homology"/>
<comment type="similarity">
    <text evidence="1">Belongs to the OsmC/Ohr family.</text>
</comment>
<protein>
    <recommendedName>
        <fullName evidence="4">Osmotically inducible protein OsmC</fullName>
    </recommendedName>
</protein>
<dbReference type="PANTHER" id="PTHR33797">
    <property type="entry name" value="ORGANIC HYDROPEROXIDE RESISTANCE PROTEIN-LIKE"/>
    <property type="match status" value="1"/>
</dbReference>
<sequence length="104" mass="10970">MTGTSLPVGDGDGAWDPEKLYAAALATCLHQAVVLAATTGDLDTSGSAVRARVTLNHENAQDYSIDAKLSITLPNVPGDRRADLLDQAVRHCPLVNGWSVDLED</sequence>
<gene>
    <name evidence="2" type="ORF">BBK82_37350</name>
</gene>
<dbReference type="Gene3D" id="3.30.300.20">
    <property type="match status" value="1"/>
</dbReference>
<reference evidence="2 3" key="1">
    <citation type="submission" date="2016-07" db="EMBL/GenBank/DDBJ databases">
        <title>Complete genome sequence of the Lentzea guizhouensis DHS C013.</title>
        <authorList>
            <person name="Cao C."/>
        </authorList>
    </citation>
    <scope>NUCLEOTIDE SEQUENCE [LARGE SCALE GENOMIC DNA]</scope>
    <source>
        <strain evidence="2 3">DHS C013</strain>
    </source>
</reference>
<dbReference type="STRING" id="1586287.BBK82_37350"/>
<dbReference type="InterPro" id="IPR003718">
    <property type="entry name" value="OsmC/Ohr_fam"/>
</dbReference>